<dbReference type="eggNOG" id="COG3866">
    <property type="taxonomic scope" value="Bacteria"/>
</dbReference>
<dbReference type="Gene3D" id="2.160.20.10">
    <property type="entry name" value="Single-stranded right-handed beta-helix, Pectin lyase-like"/>
    <property type="match status" value="1"/>
</dbReference>
<keyword evidence="1" id="KW-0479">Metal-binding</keyword>
<evidence type="ECO:0000256" key="2">
    <source>
        <dbReference type="ARBA" id="ARBA00023180"/>
    </source>
</evidence>
<dbReference type="PANTHER" id="PTHR42970">
    <property type="entry name" value="PECTATE LYASE C-RELATED"/>
    <property type="match status" value="1"/>
</dbReference>
<dbReference type="EMBL" id="JNCA01000001">
    <property type="protein sequence ID" value="KDN56515.1"/>
    <property type="molecule type" value="Genomic_DNA"/>
</dbReference>
<protein>
    <submittedName>
        <fullName evidence="4">Polysaccharide lyase</fullName>
    </submittedName>
</protein>
<dbReference type="AlphaFoldDB" id="A0A066X0R4"/>
<keyword evidence="4" id="KW-0456">Lyase</keyword>
<dbReference type="OrthoDB" id="8737820at2"/>
<dbReference type="GO" id="GO:0016829">
    <property type="term" value="F:lyase activity"/>
    <property type="evidence" value="ECO:0007669"/>
    <property type="project" value="UniProtKB-KW"/>
</dbReference>
<dbReference type="Proteomes" id="UP000027064">
    <property type="component" value="Unassembled WGS sequence"/>
</dbReference>
<organism evidence="4 5">
    <name type="scientific">Flavobacterium seoulense</name>
    <dbReference type="NCBI Taxonomy" id="1492738"/>
    <lineage>
        <taxon>Bacteria</taxon>
        <taxon>Pseudomonadati</taxon>
        <taxon>Bacteroidota</taxon>
        <taxon>Flavobacteriia</taxon>
        <taxon>Flavobacteriales</taxon>
        <taxon>Flavobacteriaceae</taxon>
        <taxon>Flavobacterium</taxon>
    </lineage>
</organism>
<gene>
    <name evidence="4" type="ORF">FEM21_00180</name>
</gene>
<dbReference type="InterPro" id="IPR011050">
    <property type="entry name" value="Pectin_lyase_fold/virulence"/>
</dbReference>
<dbReference type="GO" id="GO:0046872">
    <property type="term" value="F:metal ion binding"/>
    <property type="evidence" value="ECO:0007669"/>
    <property type="project" value="UniProtKB-KW"/>
</dbReference>
<dbReference type="RefSeq" id="WP_035656562.1">
    <property type="nucleotide sequence ID" value="NZ_JNCA01000001.1"/>
</dbReference>
<dbReference type="InterPro" id="IPR052063">
    <property type="entry name" value="Polysaccharide_Lyase_1"/>
</dbReference>
<sequence>MKQRLKTLYGLTAILFSCSVMHAQYPTIPKEVQDKTDAVLAQEEIRLAKIWADNQDVIKKETLQGRPYLPWAYYPKDFVQAAIPAFPGAEGGGAYTQGGRGGKIFVVTSLEDSGKGTLREALEAVGARTIVFNVSGIIKLQKPISVRAPYITIAGQTAPGDGICVAGESILLDTHDIIIRHMRFRRGATNVARRDDSLGGNVIGNVIIDHCSVSWGLDENISLYRHQFQANETSKLEKLPASNITIQNTISSEGLDTYNHAFGSTIGGLNSTFMRNLWANNISRNCSIGMYGDFNFVNNVIFNWWNRSLDGGDYRSMFNIINNYYKPGPITPKGEPISYRILKPESGYMVPKTFGRVYANGNYIDGVPEVTKDNWNGGIQLENLKFEEAKEKLAYIKQEKAFPMPKITVMSAEEAYAFVLKNVGATLPKRDAVDERVIKQVRTGIIEYKDGLENSIGKEFVKRRLDPDSYKKGIITHPDQVGGYPEYKGKAYKDSDNDGIPDAWEKKYGLNPKDASDANKDLNGDGYTNIEKYFNGIDPTKKVDWTNSDNNTDTLLSLSNGLLQ</sequence>
<keyword evidence="2" id="KW-0325">Glycoprotein</keyword>
<dbReference type="SUPFAM" id="SSF51126">
    <property type="entry name" value="Pectin lyase-like"/>
    <property type="match status" value="1"/>
</dbReference>
<dbReference type="InterPro" id="IPR012334">
    <property type="entry name" value="Pectin_lyas_fold"/>
</dbReference>
<evidence type="ECO:0000256" key="1">
    <source>
        <dbReference type="ARBA" id="ARBA00022723"/>
    </source>
</evidence>
<keyword evidence="5" id="KW-1185">Reference proteome</keyword>
<dbReference type="PANTHER" id="PTHR42970:SF1">
    <property type="entry name" value="PECTATE LYASE C-RELATED"/>
    <property type="match status" value="1"/>
</dbReference>
<comment type="caution">
    <text evidence="4">The sequence shown here is derived from an EMBL/GenBank/DDBJ whole genome shotgun (WGS) entry which is preliminary data.</text>
</comment>
<feature type="signal peptide" evidence="3">
    <location>
        <begin position="1"/>
        <end position="22"/>
    </location>
</feature>
<keyword evidence="3" id="KW-0732">Signal</keyword>
<dbReference type="PROSITE" id="PS51257">
    <property type="entry name" value="PROKAR_LIPOPROTEIN"/>
    <property type="match status" value="1"/>
</dbReference>
<evidence type="ECO:0000313" key="5">
    <source>
        <dbReference type="Proteomes" id="UP000027064"/>
    </source>
</evidence>
<dbReference type="STRING" id="1492738.FEM21_00180"/>
<proteinExistence type="predicted"/>
<evidence type="ECO:0000256" key="3">
    <source>
        <dbReference type="SAM" id="SignalP"/>
    </source>
</evidence>
<evidence type="ECO:0000313" key="4">
    <source>
        <dbReference type="EMBL" id="KDN56515.1"/>
    </source>
</evidence>
<accession>A0A066X0R4</accession>
<reference evidence="4 5" key="1">
    <citation type="submission" date="2014-05" db="EMBL/GenBank/DDBJ databases">
        <title>Genome Sequence of Flavobacterium sp. EM1321.</title>
        <authorList>
            <person name="Shin S.-K."/>
            <person name="Yi H."/>
        </authorList>
    </citation>
    <scope>NUCLEOTIDE SEQUENCE [LARGE SCALE GENOMIC DNA]</scope>
    <source>
        <strain evidence="4 5">EM1321</strain>
    </source>
</reference>
<dbReference type="PATRIC" id="fig|1492738.3.peg.18"/>
<feature type="chain" id="PRO_5001633455" evidence="3">
    <location>
        <begin position="23"/>
        <end position="564"/>
    </location>
</feature>
<name>A0A066X0R4_9FLAO</name>